<evidence type="ECO:0008006" key="4">
    <source>
        <dbReference type="Google" id="ProtNLM"/>
    </source>
</evidence>
<dbReference type="KEGG" id="tpp:TPASS_0871"/>
<reference evidence="2 3" key="1">
    <citation type="journal article" date="2008" name="BMC Microbiol.">
        <title>Complete genome sequence of Treponema pallidum ssp. pallidum strain SS14 determined with oligonucleotide arrays.</title>
        <authorList>
            <person name="Matejkova P."/>
            <person name="Strouhal M."/>
            <person name="Smajs D."/>
            <person name="Norris S.J."/>
            <person name="Palzkill T."/>
            <person name="Petrosino J.F."/>
            <person name="Sodergren E."/>
            <person name="Norton J.E."/>
            <person name="Singh J."/>
            <person name="Richmond T.A."/>
            <person name="Molla M.N."/>
            <person name="Albert T.J."/>
            <person name="Weinstock G.M."/>
        </authorList>
    </citation>
    <scope>NUCLEOTIDE SEQUENCE [LARGE SCALE GENOMIC DNA]</scope>
    <source>
        <strain evidence="2 3">SS14</strain>
    </source>
</reference>
<dbReference type="PATRIC" id="fig|455434.6.peg.858"/>
<evidence type="ECO:0000313" key="3">
    <source>
        <dbReference type="Proteomes" id="UP000001202"/>
    </source>
</evidence>
<dbReference type="PROSITE" id="PS51257">
    <property type="entry name" value="PROKAR_LIPOPROTEIN"/>
    <property type="match status" value="1"/>
</dbReference>
<organism evidence="2 3">
    <name type="scientific">Treponema pallidum subsp. pallidum (strain SS14)</name>
    <dbReference type="NCBI Taxonomy" id="455434"/>
    <lineage>
        <taxon>Bacteria</taxon>
        <taxon>Pseudomonadati</taxon>
        <taxon>Spirochaetota</taxon>
        <taxon>Spirochaetia</taxon>
        <taxon>Spirochaetales</taxon>
        <taxon>Treponemataceae</taxon>
        <taxon>Treponema</taxon>
    </lineage>
</organism>
<dbReference type="EMBL" id="CP000805">
    <property type="protein sequence ID" value="ACD71287.1"/>
    <property type="molecule type" value="Genomic_DNA"/>
</dbReference>
<protein>
    <recommendedName>
        <fullName evidence="4">Lipoprotein</fullName>
    </recommendedName>
</protein>
<proteinExistence type="predicted"/>
<feature type="region of interest" description="Disordered" evidence="1">
    <location>
        <begin position="34"/>
        <end position="53"/>
    </location>
</feature>
<dbReference type="AlphaFoldDB" id="A0A0H3BJW7"/>
<accession>A0A0H3BJW7</accession>
<evidence type="ECO:0000313" key="2">
    <source>
        <dbReference type="EMBL" id="ACD71287.1"/>
    </source>
</evidence>
<gene>
    <name evidence="2" type="ordered locus">TPASS_0871</name>
</gene>
<name>A0A0H3BJW7_TREPS</name>
<dbReference type="Proteomes" id="UP000001202">
    <property type="component" value="Chromosome"/>
</dbReference>
<sequence length="53" mass="5998">MSAYRYANLTNTKYIPSVYAVMATAGCDDRKIKRKEKGKRHAAPLSLMGVHKR</sequence>
<evidence type="ECO:0000256" key="1">
    <source>
        <dbReference type="SAM" id="MobiDB-lite"/>
    </source>
</evidence>